<organism evidence="1">
    <name type="scientific">Nostoc flagelliforme str. Sunitezuoqi</name>
    <dbReference type="NCBI Taxonomy" id="676037"/>
    <lineage>
        <taxon>Bacteria</taxon>
        <taxon>Bacillati</taxon>
        <taxon>Cyanobacteriota</taxon>
        <taxon>Cyanophyceae</taxon>
        <taxon>Nostocales</taxon>
        <taxon>Nostocaceae</taxon>
        <taxon>Nostoc</taxon>
    </lineage>
</organism>
<evidence type="ECO:0000313" key="1">
    <source>
        <dbReference type="EMBL" id="ADO19034.1"/>
    </source>
</evidence>
<dbReference type="InterPro" id="IPR011518">
    <property type="entry name" value="Transposase_36"/>
</dbReference>
<dbReference type="Pfam" id="PF07592">
    <property type="entry name" value="DDE_Tnp_ISAZ013"/>
    <property type="match status" value="1"/>
</dbReference>
<protein>
    <submittedName>
        <fullName evidence="1">Transposase</fullName>
    </submittedName>
</protein>
<sequence>MVLAKFAPATGLSPKTIRVGIRELNIEASICLKHTRFQKRIRTIGGGRKRLQDIDPTLIPDLEALIDPVTRGHPESPLCWTSKSTTKLAAQMRVKGHVISARKVASLLYQLGYSLQSNRKTKEGDSHPDRDAQFQYIHDQVQDFQQRCQPVISVDTKKKELIGEYKNNGQEWQPKKQPIDVKSHDFPDEEMGKVVPYGIYDLAANQGCVNVGINHDTAEFAVESIRRWWLSMGNVGYSNAAELLITADCGGSNGYRLRLWKTQLQKLANEFGLVVQVAHFPPGTSKWNKIEHRMFCHITENWRGKPLTSREVVINLIGNTTTNKGLTIKARLDENKYQKGIKISDRELSSVQLEKSEFHGDWNYRIIPEKDLNLSSSSANR</sequence>
<proteinExistence type="predicted"/>
<dbReference type="NCBIfam" id="NF033519">
    <property type="entry name" value="transpos_ISAzo13"/>
    <property type="match status" value="1"/>
</dbReference>
<name>E7DPM6_9NOSO</name>
<accession>E7DPM6</accession>
<dbReference type="AlphaFoldDB" id="E7DPM6"/>
<reference evidence="1" key="1">
    <citation type="journal article" date="2011" name="Acta Physiol. Plant.">
        <title>An investigation on the genetic background of Nostoc flagelliforme by similarity analysis of its partial genomic DNA and phylogenetic comparison of deduced related species.</title>
        <authorList>
            <person name="Gao X."/>
            <person name="Liu K."/>
            <person name="Qiu B.S."/>
        </authorList>
    </citation>
    <scope>NUCLEOTIDE SEQUENCE</scope>
    <source>
        <strain evidence="1">Sunitezuoqi</strain>
    </source>
</reference>
<gene>
    <name evidence="1" type="ORF">Nfla_2801</name>
</gene>
<dbReference type="EMBL" id="HQ291100">
    <property type="protein sequence ID" value="ADO19034.1"/>
    <property type="molecule type" value="Genomic_DNA"/>
</dbReference>